<dbReference type="FunCoup" id="C1E7D0">
    <property type="interactions" value="309"/>
</dbReference>
<gene>
    <name evidence="10" type="ORF">MICPUN_81892</name>
</gene>
<dbReference type="InterPro" id="IPR021825">
    <property type="entry name" value="RETICULATA-related"/>
</dbReference>
<keyword evidence="9" id="KW-0472">Membrane</keyword>
<dbReference type="GO" id="GO:0009706">
    <property type="term" value="C:chloroplast inner membrane"/>
    <property type="evidence" value="ECO:0007669"/>
    <property type="project" value="TreeGrafter"/>
</dbReference>
<dbReference type="OMA" id="FSTLHCV"/>
<feature type="non-terminal residue" evidence="10">
    <location>
        <position position="1"/>
    </location>
</feature>
<keyword evidence="7" id="KW-0809">Transit peptide</keyword>
<name>C1E7D0_MICCC</name>
<keyword evidence="5" id="KW-0934">Plastid</keyword>
<dbReference type="OrthoDB" id="205639at2759"/>
<dbReference type="eggNOG" id="ENOG502QPQK">
    <property type="taxonomic scope" value="Eukaryota"/>
</dbReference>
<keyword evidence="11" id="KW-1185">Reference proteome</keyword>
<dbReference type="AlphaFoldDB" id="C1E7D0"/>
<protein>
    <submittedName>
        <fullName evidence="10">Uncharacterized protein</fullName>
    </submittedName>
</protein>
<dbReference type="STRING" id="296587.C1E7D0"/>
<organism evidence="10 11">
    <name type="scientific">Micromonas commoda (strain RCC299 / NOUM17 / CCMP2709)</name>
    <name type="common">Picoplanktonic green alga</name>
    <dbReference type="NCBI Taxonomy" id="296587"/>
    <lineage>
        <taxon>Eukaryota</taxon>
        <taxon>Viridiplantae</taxon>
        <taxon>Chlorophyta</taxon>
        <taxon>Mamiellophyceae</taxon>
        <taxon>Mamiellales</taxon>
        <taxon>Mamiellaceae</taxon>
        <taxon>Micromonas</taxon>
    </lineage>
</organism>
<comment type="subcellular location">
    <subcellularLocation>
        <location evidence="1">Membrane</location>
        <topology evidence="1">Multi-pass membrane protein</topology>
    </subcellularLocation>
    <subcellularLocation>
        <location evidence="2">Plastid</location>
        <location evidence="2">Chloroplast</location>
    </subcellularLocation>
</comment>
<evidence type="ECO:0000256" key="5">
    <source>
        <dbReference type="ARBA" id="ARBA00022640"/>
    </source>
</evidence>
<evidence type="ECO:0000313" key="10">
    <source>
        <dbReference type="EMBL" id="ACO63586.1"/>
    </source>
</evidence>
<evidence type="ECO:0000256" key="7">
    <source>
        <dbReference type="ARBA" id="ARBA00022946"/>
    </source>
</evidence>
<proteinExistence type="inferred from homology"/>
<dbReference type="RefSeq" id="XP_002502328.1">
    <property type="nucleotide sequence ID" value="XM_002502282.1"/>
</dbReference>
<dbReference type="Pfam" id="PF11891">
    <property type="entry name" value="RETICULATA-like"/>
    <property type="match status" value="1"/>
</dbReference>
<dbReference type="PANTHER" id="PTHR31038:SF10">
    <property type="entry name" value="OS04G0524400 PROTEIN"/>
    <property type="match status" value="1"/>
</dbReference>
<evidence type="ECO:0000313" key="11">
    <source>
        <dbReference type="Proteomes" id="UP000002009"/>
    </source>
</evidence>
<evidence type="ECO:0000256" key="8">
    <source>
        <dbReference type="ARBA" id="ARBA00022989"/>
    </source>
</evidence>
<dbReference type="InParanoid" id="C1E7D0"/>
<comment type="similarity">
    <text evidence="3">Belongs to the RETICULATA family.</text>
</comment>
<evidence type="ECO:0000256" key="4">
    <source>
        <dbReference type="ARBA" id="ARBA00022528"/>
    </source>
</evidence>
<dbReference type="GO" id="GO:0099402">
    <property type="term" value="P:plant organ development"/>
    <property type="evidence" value="ECO:0007669"/>
    <property type="project" value="TreeGrafter"/>
</dbReference>
<dbReference type="PANTHER" id="PTHR31038">
    <property type="entry name" value="EXPRESSED PROTEIN-RELATED"/>
    <property type="match status" value="1"/>
</dbReference>
<evidence type="ECO:0000256" key="2">
    <source>
        <dbReference type="ARBA" id="ARBA00004229"/>
    </source>
</evidence>
<dbReference type="GeneID" id="8243986"/>
<evidence type="ECO:0000256" key="1">
    <source>
        <dbReference type="ARBA" id="ARBA00004141"/>
    </source>
</evidence>
<dbReference type="Proteomes" id="UP000002009">
    <property type="component" value="Chromosome 5"/>
</dbReference>
<keyword evidence="8" id="KW-1133">Transmembrane helix</keyword>
<evidence type="ECO:0000256" key="9">
    <source>
        <dbReference type="ARBA" id="ARBA00023136"/>
    </source>
</evidence>
<keyword evidence="6" id="KW-0812">Transmembrane</keyword>
<evidence type="ECO:0000256" key="6">
    <source>
        <dbReference type="ARBA" id="ARBA00022692"/>
    </source>
</evidence>
<keyword evidence="4" id="KW-0150">Chloroplast</keyword>
<accession>C1E7D0</accession>
<sequence length="291" mass="31845">LPNDMAEIAAAEGIRPEAMNAFVELMTKKAYLGWLFAAIPAIRDRALADPTFLFKLGVEVLGDVVLSIASEVTGRNEHFWDEAEYFFSDVAATVCLNGAVLTMLSPVVTLGKSHGGGRALAHNKKYPRNLPKHVFQKGNYTTTYRAWAFVSQGFRIGIMSSAVGLAGQGTANLICTIRRKYMLSGYSERYASTVHPEAPPLLEPAMEWGAFMATSGNARQQLIAGVERCMRDANVKMPALNLLATLVLRVGNNVWGGEQFAAKMREMEDSVWEEYSSKVAEVSKTKSGGKR</sequence>
<dbReference type="KEGG" id="mis:MICPUN_81892"/>
<reference evidence="10 11" key="1">
    <citation type="journal article" date="2009" name="Science">
        <title>Green evolution and dynamic adaptations revealed by genomes of the marine picoeukaryotes Micromonas.</title>
        <authorList>
            <person name="Worden A.Z."/>
            <person name="Lee J.H."/>
            <person name="Mock T."/>
            <person name="Rouze P."/>
            <person name="Simmons M.P."/>
            <person name="Aerts A.L."/>
            <person name="Allen A.E."/>
            <person name="Cuvelier M.L."/>
            <person name="Derelle E."/>
            <person name="Everett M.V."/>
            <person name="Foulon E."/>
            <person name="Grimwood J."/>
            <person name="Gundlach H."/>
            <person name="Henrissat B."/>
            <person name="Napoli C."/>
            <person name="McDonald S.M."/>
            <person name="Parker M.S."/>
            <person name="Rombauts S."/>
            <person name="Salamov A."/>
            <person name="Von Dassow P."/>
            <person name="Badger J.H."/>
            <person name="Coutinho P.M."/>
            <person name="Demir E."/>
            <person name="Dubchak I."/>
            <person name="Gentemann C."/>
            <person name="Eikrem W."/>
            <person name="Gready J.E."/>
            <person name="John U."/>
            <person name="Lanier W."/>
            <person name="Lindquist E.A."/>
            <person name="Lucas S."/>
            <person name="Mayer K.F."/>
            <person name="Moreau H."/>
            <person name="Not F."/>
            <person name="Otillar R."/>
            <person name="Panaud O."/>
            <person name="Pangilinan J."/>
            <person name="Paulsen I."/>
            <person name="Piegu B."/>
            <person name="Poliakov A."/>
            <person name="Robbens S."/>
            <person name="Schmutz J."/>
            <person name="Toulza E."/>
            <person name="Wyss T."/>
            <person name="Zelensky A."/>
            <person name="Zhou K."/>
            <person name="Armbrust E.V."/>
            <person name="Bhattacharya D."/>
            <person name="Goodenough U.W."/>
            <person name="Van de Peer Y."/>
            <person name="Grigoriev I.V."/>
        </authorList>
    </citation>
    <scope>NUCLEOTIDE SEQUENCE [LARGE SCALE GENOMIC DNA]</scope>
    <source>
        <strain evidence="11">RCC299 / NOUM17</strain>
    </source>
</reference>
<dbReference type="EMBL" id="CP001326">
    <property type="protein sequence ID" value="ACO63586.1"/>
    <property type="molecule type" value="Genomic_DNA"/>
</dbReference>
<evidence type="ECO:0000256" key="3">
    <source>
        <dbReference type="ARBA" id="ARBA00010793"/>
    </source>
</evidence>